<dbReference type="AlphaFoldDB" id="A0A0C2N4Y5"/>
<dbReference type="Proteomes" id="UP000031668">
    <property type="component" value="Unassembled WGS sequence"/>
</dbReference>
<sequence length="488" mass="56987">MKRNWSKDIFSDFESIELTEVKQKQKKKSKNVRKQMKISKPQKNVADKMCILLEQTPFYSMNLWSELMQPSKIDQLIINNKKIAEFESLFLSPVTFHISQSVESFKEFIRSGCYANLSDDMSHEEKVLVIDDVPNFYIKNKECFKNLLLGFKKRLTHKIIFIYTSQDTDCIVSHFYSMFFNDATMAADLCLEALKLNAITTSALFKILKTLPALDCERAELNELVKSCRGDARYLLNMLQFVHTRKLNISDFVAYDIPKTRTYEKDLCYDIFHTVGRLFYAKQTGETDEKLLPPHLSSCKQNLIDLNVNEYLKTLTFSNQHFINTIHENCTVFITEIENIMEFYEDSSIAQLLLNTWNDNKSSINILHDDCSHIIARSFAAYNNAYGKKHSFRPIYSSKLFSLDQKTHKHLGLIMEIKKSFLYTTKDYILDYDPFFGNDIIECVVKQHQQQIHGDTDFPQSDLEICKIFQVQSEKDSQSDNDIQEFET</sequence>
<organism evidence="1 2">
    <name type="scientific">Thelohanellus kitauei</name>
    <name type="common">Myxosporean</name>
    <dbReference type="NCBI Taxonomy" id="669202"/>
    <lineage>
        <taxon>Eukaryota</taxon>
        <taxon>Metazoa</taxon>
        <taxon>Cnidaria</taxon>
        <taxon>Myxozoa</taxon>
        <taxon>Myxosporea</taxon>
        <taxon>Bivalvulida</taxon>
        <taxon>Platysporina</taxon>
        <taxon>Myxobolidae</taxon>
        <taxon>Thelohanellus</taxon>
    </lineage>
</organism>
<dbReference type="SUPFAM" id="SSF52540">
    <property type="entry name" value="P-loop containing nucleoside triphosphate hydrolases"/>
    <property type="match status" value="1"/>
</dbReference>
<accession>A0A0C2N4Y5</accession>
<evidence type="ECO:0000313" key="2">
    <source>
        <dbReference type="Proteomes" id="UP000031668"/>
    </source>
</evidence>
<reference evidence="1 2" key="1">
    <citation type="journal article" date="2014" name="Genome Biol. Evol.">
        <title>The genome of the myxosporean Thelohanellus kitauei shows adaptations to nutrient acquisition within its fish host.</title>
        <authorList>
            <person name="Yang Y."/>
            <person name="Xiong J."/>
            <person name="Zhou Z."/>
            <person name="Huo F."/>
            <person name="Miao W."/>
            <person name="Ran C."/>
            <person name="Liu Y."/>
            <person name="Zhang J."/>
            <person name="Feng J."/>
            <person name="Wang M."/>
            <person name="Wang M."/>
            <person name="Wang L."/>
            <person name="Yao B."/>
        </authorList>
    </citation>
    <scope>NUCLEOTIDE SEQUENCE [LARGE SCALE GENOMIC DNA]</scope>
    <source>
        <strain evidence="1">Wuqing</strain>
    </source>
</reference>
<evidence type="ECO:0000313" key="1">
    <source>
        <dbReference type="EMBL" id="KII71405.1"/>
    </source>
</evidence>
<proteinExistence type="predicted"/>
<dbReference type="InterPro" id="IPR027417">
    <property type="entry name" value="P-loop_NTPase"/>
</dbReference>
<name>A0A0C2N4Y5_THEKT</name>
<dbReference type="EMBL" id="JWZT01001777">
    <property type="protein sequence ID" value="KII71405.1"/>
    <property type="molecule type" value="Genomic_DNA"/>
</dbReference>
<comment type="caution">
    <text evidence="1">The sequence shown here is derived from an EMBL/GenBank/DDBJ whole genome shotgun (WGS) entry which is preliminary data.</text>
</comment>
<gene>
    <name evidence="1" type="ORF">RF11_11511</name>
</gene>
<dbReference type="Pfam" id="PF03215">
    <property type="entry name" value="Rad17"/>
    <property type="match status" value="1"/>
</dbReference>
<keyword evidence="2" id="KW-1185">Reference proteome</keyword>
<protein>
    <submittedName>
        <fullName evidence="1">Cell cycle checkpoint protein RAD17</fullName>
    </submittedName>
</protein>
<dbReference type="OrthoDB" id="10265971at2759"/>